<gene>
    <name evidence="1" type="ORF">EPI10_032604</name>
</gene>
<proteinExistence type="predicted"/>
<keyword evidence="1" id="KW-0436">Ligase</keyword>
<sequence>MFASWRDELEWIQKAIKDKSLFAAILKIAWNAKIYLVWQERNRRSHGYTGKNVESLFVQLKNLVRDRHI</sequence>
<protein>
    <submittedName>
        <fullName evidence="1">DNA ligase</fullName>
    </submittedName>
</protein>
<reference evidence="1" key="1">
    <citation type="submission" date="2019-08" db="EMBL/GenBank/DDBJ databases">
        <authorList>
            <person name="Liu F."/>
        </authorList>
    </citation>
    <scope>NUCLEOTIDE SEQUENCE [LARGE SCALE GENOMIC DNA]</scope>
    <source>
        <strain evidence="1">PA1801</strain>
        <tissue evidence="1">Leaf</tissue>
    </source>
</reference>
<dbReference type="GO" id="GO:0016874">
    <property type="term" value="F:ligase activity"/>
    <property type="evidence" value="ECO:0007669"/>
    <property type="project" value="UniProtKB-KW"/>
</dbReference>
<dbReference type="AlphaFoldDB" id="A0A5B6X6V1"/>
<evidence type="ECO:0000313" key="1">
    <source>
        <dbReference type="EMBL" id="KAA3488902.1"/>
    </source>
</evidence>
<evidence type="ECO:0000313" key="2">
    <source>
        <dbReference type="Proteomes" id="UP000325315"/>
    </source>
</evidence>
<dbReference type="OrthoDB" id="997239at2759"/>
<dbReference type="Proteomes" id="UP000325315">
    <property type="component" value="Unassembled WGS sequence"/>
</dbReference>
<organism evidence="1 2">
    <name type="scientific">Gossypium australe</name>
    <dbReference type="NCBI Taxonomy" id="47621"/>
    <lineage>
        <taxon>Eukaryota</taxon>
        <taxon>Viridiplantae</taxon>
        <taxon>Streptophyta</taxon>
        <taxon>Embryophyta</taxon>
        <taxon>Tracheophyta</taxon>
        <taxon>Spermatophyta</taxon>
        <taxon>Magnoliopsida</taxon>
        <taxon>eudicotyledons</taxon>
        <taxon>Gunneridae</taxon>
        <taxon>Pentapetalae</taxon>
        <taxon>rosids</taxon>
        <taxon>malvids</taxon>
        <taxon>Malvales</taxon>
        <taxon>Malvaceae</taxon>
        <taxon>Malvoideae</taxon>
        <taxon>Gossypium</taxon>
    </lineage>
</organism>
<name>A0A5B6X6V1_9ROSI</name>
<dbReference type="EMBL" id="SMMG02000001">
    <property type="protein sequence ID" value="KAA3488902.1"/>
    <property type="molecule type" value="Genomic_DNA"/>
</dbReference>
<comment type="caution">
    <text evidence="1">The sequence shown here is derived from an EMBL/GenBank/DDBJ whole genome shotgun (WGS) entry which is preliminary data.</text>
</comment>
<accession>A0A5B6X6V1</accession>
<keyword evidence="2" id="KW-1185">Reference proteome</keyword>